<organism evidence="1 2">
    <name type="scientific">Meloidogyne enterolobii</name>
    <name type="common">Root-knot nematode worm</name>
    <name type="synonym">Meloidogyne mayaguensis</name>
    <dbReference type="NCBI Taxonomy" id="390850"/>
    <lineage>
        <taxon>Eukaryota</taxon>
        <taxon>Metazoa</taxon>
        <taxon>Ecdysozoa</taxon>
        <taxon>Nematoda</taxon>
        <taxon>Chromadorea</taxon>
        <taxon>Rhabditida</taxon>
        <taxon>Tylenchina</taxon>
        <taxon>Tylenchomorpha</taxon>
        <taxon>Tylenchoidea</taxon>
        <taxon>Meloidogynidae</taxon>
        <taxon>Meloidogyninae</taxon>
        <taxon>Meloidogyne</taxon>
    </lineage>
</organism>
<dbReference type="Proteomes" id="UP000580250">
    <property type="component" value="Unassembled WGS sequence"/>
</dbReference>
<gene>
    <name evidence="1" type="ORF">MENT_LOCUS28559</name>
</gene>
<comment type="caution">
    <text evidence="1">The sequence shown here is derived from an EMBL/GenBank/DDBJ whole genome shotgun (WGS) entry which is preliminary data.</text>
</comment>
<evidence type="ECO:0000313" key="1">
    <source>
        <dbReference type="EMBL" id="CAD2176728.1"/>
    </source>
</evidence>
<name>A0A6V7VQK3_MELEN</name>
<dbReference type="AlphaFoldDB" id="A0A6V7VQK3"/>
<dbReference type="EMBL" id="CAJEWN010000282">
    <property type="protein sequence ID" value="CAD2176728.1"/>
    <property type="molecule type" value="Genomic_DNA"/>
</dbReference>
<proteinExistence type="predicted"/>
<protein>
    <submittedName>
        <fullName evidence="1">Uncharacterized protein</fullName>
    </submittedName>
</protein>
<dbReference type="OrthoDB" id="1931567at2759"/>
<reference evidence="1 2" key="1">
    <citation type="submission" date="2020-08" db="EMBL/GenBank/DDBJ databases">
        <authorList>
            <person name="Koutsovoulos G."/>
            <person name="Danchin GJ E."/>
        </authorList>
    </citation>
    <scope>NUCLEOTIDE SEQUENCE [LARGE SCALE GENOMIC DNA]</scope>
</reference>
<accession>A0A6V7VQK3</accession>
<sequence>MSGFEARILPKCRTASDDVTANRDGICNLQNEDYQRTNRPSLFKS</sequence>
<evidence type="ECO:0000313" key="2">
    <source>
        <dbReference type="Proteomes" id="UP000580250"/>
    </source>
</evidence>